<accession>A0ABU3W4U7</accession>
<feature type="region of interest" description="Disordered" evidence="1">
    <location>
        <begin position="29"/>
        <end position="48"/>
    </location>
</feature>
<protein>
    <submittedName>
        <fullName evidence="2">Uncharacterized protein</fullName>
    </submittedName>
</protein>
<evidence type="ECO:0000313" key="2">
    <source>
        <dbReference type="EMBL" id="MDV2081036.1"/>
    </source>
</evidence>
<dbReference type="Proteomes" id="UP001269819">
    <property type="component" value="Unassembled WGS sequence"/>
</dbReference>
<dbReference type="RefSeq" id="WP_227172506.1">
    <property type="nucleotide sequence ID" value="NZ_BAABBC010000019.1"/>
</dbReference>
<proteinExistence type="predicted"/>
<sequence length="48" mass="5181">MHRKPDMIRTIVLIFAIGLAITGFASLQASEQGKRPDAGEPASEAQTR</sequence>
<keyword evidence="3" id="KW-1185">Reference proteome</keyword>
<reference evidence="2 3" key="1">
    <citation type="submission" date="2023-10" db="EMBL/GenBank/DDBJ databases">
        <title>Characteristics and mechanism of a salt-tolerant marine origin heterotrophic nitrifying- aerobic denitrifying bacteria Marinobacter xestospongiae HN1.</title>
        <authorList>
            <person name="Qi R."/>
        </authorList>
    </citation>
    <scope>NUCLEOTIDE SEQUENCE [LARGE SCALE GENOMIC DNA]</scope>
    <source>
        <strain evidence="2 3">HN1</strain>
    </source>
</reference>
<evidence type="ECO:0000313" key="3">
    <source>
        <dbReference type="Proteomes" id="UP001269819"/>
    </source>
</evidence>
<name>A0ABU3W4U7_9GAMM</name>
<evidence type="ECO:0000256" key="1">
    <source>
        <dbReference type="SAM" id="MobiDB-lite"/>
    </source>
</evidence>
<gene>
    <name evidence="2" type="ORF">RYS15_20285</name>
</gene>
<comment type="caution">
    <text evidence="2">The sequence shown here is derived from an EMBL/GenBank/DDBJ whole genome shotgun (WGS) entry which is preliminary data.</text>
</comment>
<organism evidence="2 3">
    <name type="scientific">Marinobacter xestospongiae</name>
    <dbReference type="NCBI Taxonomy" id="994319"/>
    <lineage>
        <taxon>Bacteria</taxon>
        <taxon>Pseudomonadati</taxon>
        <taxon>Pseudomonadota</taxon>
        <taxon>Gammaproteobacteria</taxon>
        <taxon>Pseudomonadales</taxon>
        <taxon>Marinobacteraceae</taxon>
        <taxon>Marinobacter</taxon>
    </lineage>
</organism>
<dbReference type="EMBL" id="JAWIIJ010000024">
    <property type="protein sequence ID" value="MDV2081036.1"/>
    <property type="molecule type" value="Genomic_DNA"/>
</dbReference>